<organism evidence="10 12">
    <name type="scientific">Treponema socranskii subsp. socranskii VPI DR56BR1116 = ATCC 35536</name>
    <dbReference type="NCBI Taxonomy" id="1125725"/>
    <lineage>
        <taxon>Bacteria</taxon>
        <taxon>Pseudomonadati</taxon>
        <taxon>Spirochaetota</taxon>
        <taxon>Spirochaetia</taxon>
        <taxon>Spirochaetales</taxon>
        <taxon>Treponemataceae</taxon>
        <taxon>Treponema</taxon>
    </lineage>
</organism>
<evidence type="ECO:0000256" key="5">
    <source>
        <dbReference type="ARBA" id="ARBA00022840"/>
    </source>
</evidence>
<keyword evidence="7" id="KW-0175">Coiled coil</keyword>
<dbReference type="EMBL" id="AVQI01000028">
    <property type="protein sequence ID" value="ERK04130.1"/>
    <property type="molecule type" value="Genomic_DNA"/>
</dbReference>
<sequence length="1332" mass="143229">MFRLYVERKRGFQNEAERIKSEIVHFLRIPSITGVRYLNRYDVENISDEEAKEAAHRIFSEPQSDECTFDALPLRPGETAIAWEYLPGQYDQRSDSAEQCLLLLRASLPEKSRGTKPPRVRCAKVVLLSGAVSARNIERIQNYLINPVDSRLAEDAVPDTLELKAAPPSDIPSVAGFIGMDERELASLRKRMALAMDAADVAFMQDYFKKEGRDPTETEIRVLDTYWSDHCRHTTFLTELTDIKIEDGAYAPLFASSLETYTDMRVDVYGKAEKPVTLMDMAVIGAKYLRKHGKLDDMEASEENNACSLFIDVHYTTDKDGKPLSPDSPGETEKWLLLFKNETHNHPTEIEPFGGAATCIGGAIRDPLSGRAWVYQALRVTGAADPTVPISETIPGKLPQMKLCREAAQGFSSYGNQIGLATGQVAELYHPGYGAKRMECGAVIAASPADSVVRERPEAGDVVILLGGGTGRDGIGGATGSSKVHTKESVTSAGAEVQKGNAVEERKIQRLFRNKKVSLMIRRSNDFGAGGVSVAVGELAAGLDIDLDAVPKKYDGLNGTELAISESQERMAVVVREKDARAFIDLAAKENLRAVVVAKVTGTNRLVMKWRGKTIVDLSRDFLDAAGAPHKARAYIENPALPETSPLVRPLETVSKKLPSSLSDAWLANINDLACCSERGLSERFDGSIGSATVLFPFGGKYQRTPEAAMAAKIPVASPRETSTASMMSFGFDPFVGEWSAWHGAQTAVLSSLAKIVCIGGNAASCRLSFQEYFGRAVDEKTWGYPAAALLGALDAQKKTGCASIGGKDSMSGTFENINVPHTLVSFAVTHDEAERVTSGSFKKSGNAIYFVGTPYSPLLAPDFTAFMQNAAILYRLNASGAIRAMYPVGSGGIAEALTKMMMGNGIGGRIDAVPLSFTRAHIPGAKASSLDLFTPQYGSIILEAAPEAESEIDKAGFVSGTIVKIGKTICESEIVVKDEHAGIPHTKISLSDAEKAWESKLSKVFPPVSESSAPPALPSFALAAHPSLADLRSCVSLGKKSFAAPTKKVRVLIPVFPGTNCEYDMARAFAVAGAETKIAVFANNTNRALEESLETLERELKGAQILALAGGFSGGDEPDGSGKFIANVLREGRIAEQVMQLIKKRDGLILGICNGFQALIKTGLVPFGEIRTMTADMPTLTFNTVGRHISRIARTRTVSALSPWAFDASVIDERVHLIPVSHGEGRIVVAASLAEQLFASGQVFSQYVDALGVPAVTEPDNPNGSLFAIEGLTSPDGRVLGKMGHSERTIGIDGGGASRDLIKNVAGDPLANEYETSCQNIFAAGVRYFNN</sequence>
<keyword evidence="2" id="KW-0479">Metal-binding</keyword>
<dbReference type="RefSeq" id="WP_021330745.1">
    <property type="nucleotide sequence ID" value="NZ_AUZJ01000043.1"/>
</dbReference>
<dbReference type="STRING" id="1125725.HMPREF1325_2511"/>
<evidence type="ECO:0000256" key="6">
    <source>
        <dbReference type="ARBA" id="ARBA00022842"/>
    </source>
</evidence>
<evidence type="ECO:0000259" key="8">
    <source>
        <dbReference type="Pfam" id="PF02769"/>
    </source>
</evidence>
<dbReference type="InterPro" id="IPR036921">
    <property type="entry name" value="PurM-like_N_sf"/>
</dbReference>
<dbReference type="GO" id="GO:0006164">
    <property type="term" value="P:purine nucleotide biosynthetic process"/>
    <property type="evidence" value="ECO:0007669"/>
    <property type="project" value="UniProtKB-KW"/>
</dbReference>
<dbReference type="Gene3D" id="3.40.50.880">
    <property type="match status" value="1"/>
</dbReference>
<dbReference type="Pfam" id="PF18072">
    <property type="entry name" value="FGAR-AT_linker"/>
    <property type="match status" value="1"/>
</dbReference>
<feature type="domain" description="PurM-like C-terminal" evidence="8">
    <location>
        <begin position="458"/>
        <end position="610"/>
    </location>
</feature>
<dbReference type="Pfam" id="PF02769">
    <property type="entry name" value="AIRS_C"/>
    <property type="match status" value="1"/>
</dbReference>
<evidence type="ECO:0000256" key="2">
    <source>
        <dbReference type="ARBA" id="ARBA00022723"/>
    </source>
</evidence>
<evidence type="ECO:0000256" key="1">
    <source>
        <dbReference type="ARBA" id="ARBA00022598"/>
    </source>
</evidence>
<dbReference type="SUPFAM" id="SSF52317">
    <property type="entry name" value="Class I glutamine amidotransferase-like"/>
    <property type="match status" value="1"/>
</dbReference>
<dbReference type="SMART" id="SM01211">
    <property type="entry name" value="GATase_5"/>
    <property type="match status" value="1"/>
</dbReference>
<comment type="caution">
    <text evidence="10">The sequence shown here is derived from an EMBL/GenBank/DDBJ whole genome shotgun (WGS) entry which is preliminary data.</text>
</comment>
<dbReference type="GO" id="GO:0005524">
    <property type="term" value="F:ATP binding"/>
    <property type="evidence" value="ECO:0007669"/>
    <property type="project" value="UniProtKB-KW"/>
</dbReference>
<dbReference type="Proteomes" id="UP000016646">
    <property type="component" value="Unassembled WGS sequence"/>
</dbReference>
<dbReference type="NCBIfam" id="TIGR01857">
    <property type="entry name" value="FGAM-synthase"/>
    <property type="match status" value="1"/>
</dbReference>
<evidence type="ECO:0000256" key="7">
    <source>
        <dbReference type="SAM" id="Coils"/>
    </source>
</evidence>
<dbReference type="PANTHER" id="PTHR10099">
    <property type="entry name" value="PHOSPHORIBOSYLFORMYLGLYCINAMIDINE SYNTHASE"/>
    <property type="match status" value="1"/>
</dbReference>
<evidence type="ECO:0000256" key="3">
    <source>
        <dbReference type="ARBA" id="ARBA00022741"/>
    </source>
</evidence>
<keyword evidence="6" id="KW-0460">Magnesium</keyword>
<dbReference type="Gene3D" id="3.90.650.10">
    <property type="entry name" value="PurM-like C-terminal domain"/>
    <property type="match status" value="2"/>
</dbReference>
<evidence type="ECO:0000313" key="10">
    <source>
        <dbReference type="EMBL" id="ERF60346.1"/>
    </source>
</evidence>
<keyword evidence="3" id="KW-0547">Nucleotide-binding</keyword>
<accession>U1FLP4</accession>
<dbReference type="SUPFAM" id="SSF55326">
    <property type="entry name" value="PurM N-terminal domain-like"/>
    <property type="match status" value="2"/>
</dbReference>
<evidence type="ECO:0000259" key="9">
    <source>
        <dbReference type="Pfam" id="PF18072"/>
    </source>
</evidence>
<dbReference type="OrthoDB" id="9804441at2"/>
<dbReference type="PATRIC" id="fig|1125725.3.peg.1683"/>
<dbReference type="InterPro" id="IPR010918">
    <property type="entry name" value="PurM-like_C_dom"/>
</dbReference>
<dbReference type="EMBL" id="AUZJ01000043">
    <property type="protein sequence ID" value="ERF60346.1"/>
    <property type="molecule type" value="Genomic_DNA"/>
</dbReference>
<dbReference type="GO" id="GO:0005737">
    <property type="term" value="C:cytoplasm"/>
    <property type="evidence" value="ECO:0007669"/>
    <property type="project" value="TreeGrafter"/>
</dbReference>
<keyword evidence="5" id="KW-0067">ATP-binding</keyword>
<dbReference type="InterPro" id="IPR010141">
    <property type="entry name" value="FGAM_synthase"/>
</dbReference>
<proteinExistence type="predicted"/>
<dbReference type="eggNOG" id="COG0046">
    <property type="taxonomic scope" value="Bacteria"/>
</dbReference>
<evidence type="ECO:0000313" key="12">
    <source>
        <dbReference type="Proteomes" id="UP000016412"/>
    </source>
</evidence>
<dbReference type="EC" id="6.3.5.3" evidence="10"/>
<keyword evidence="13" id="KW-1185">Reference proteome</keyword>
<dbReference type="InterPro" id="IPR036676">
    <property type="entry name" value="PurM-like_C_sf"/>
</dbReference>
<dbReference type="CDD" id="cd02203">
    <property type="entry name" value="PurL_repeat1"/>
    <property type="match status" value="1"/>
</dbReference>
<dbReference type="GO" id="GO:0046872">
    <property type="term" value="F:metal ion binding"/>
    <property type="evidence" value="ECO:0007669"/>
    <property type="project" value="UniProtKB-KW"/>
</dbReference>
<evidence type="ECO:0000313" key="11">
    <source>
        <dbReference type="EMBL" id="ERK04130.1"/>
    </source>
</evidence>
<gene>
    <name evidence="11" type="ORF">HMPREF0860_1511</name>
    <name evidence="10" type="ORF">HMPREF1325_2511</name>
</gene>
<dbReference type="eggNOG" id="COG0047">
    <property type="taxonomic scope" value="Bacteria"/>
</dbReference>
<dbReference type="Pfam" id="PF13507">
    <property type="entry name" value="GATase_5"/>
    <property type="match status" value="1"/>
</dbReference>
<name>U1FLP4_TRESO</name>
<dbReference type="SUPFAM" id="SSF56042">
    <property type="entry name" value="PurM C-terminal domain-like"/>
    <property type="match status" value="2"/>
</dbReference>
<dbReference type="Proteomes" id="UP000016412">
    <property type="component" value="Unassembled WGS sequence"/>
</dbReference>
<evidence type="ECO:0000313" key="13">
    <source>
        <dbReference type="Proteomes" id="UP000016646"/>
    </source>
</evidence>
<dbReference type="GO" id="GO:0004642">
    <property type="term" value="F:phosphoribosylformylglycinamidine synthase activity"/>
    <property type="evidence" value="ECO:0007669"/>
    <property type="project" value="UniProtKB-EC"/>
</dbReference>
<feature type="domain" description="Phosphoribosylformylglycinamidine synthase linker" evidence="9">
    <location>
        <begin position="186"/>
        <end position="233"/>
    </location>
</feature>
<dbReference type="InterPro" id="IPR029062">
    <property type="entry name" value="Class_I_gatase-like"/>
</dbReference>
<dbReference type="Gene3D" id="3.30.1330.10">
    <property type="entry name" value="PurM-like, N-terminal domain"/>
    <property type="match status" value="2"/>
</dbReference>
<keyword evidence="4" id="KW-0658">Purine biosynthesis</keyword>
<reference evidence="12 13" key="1">
    <citation type="submission" date="2013-08" db="EMBL/GenBank/DDBJ databases">
        <authorList>
            <person name="Durkin A.S."/>
            <person name="Haft D.R."/>
            <person name="McCorrison J."/>
            <person name="Torralba M."/>
            <person name="Gillis M."/>
            <person name="Haft D.H."/>
            <person name="Methe B."/>
            <person name="Sutton G."/>
            <person name="Nelson K.E."/>
        </authorList>
    </citation>
    <scope>NUCLEOTIDE SEQUENCE [LARGE SCALE GENOMIC DNA]</scope>
    <source>
        <strain evidence="11 13">ATCC 35536</strain>
        <strain evidence="10 12">VPI DR56BR1116</strain>
    </source>
</reference>
<feature type="coiled-coil region" evidence="7">
    <location>
        <begin position="1080"/>
        <end position="1107"/>
    </location>
</feature>
<keyword evidence="1 10" id="KW-0436">Ligase</keyword>
<dbReference type="CDD" id="cd02204">
    <property type="entry name" value="PurL_repeat2"/>
    <property type="match status" value="1"/>
</dbReference>
<evidence type="ECO:0000256" key="4">
    <source>
        <dbReference type="ARBA" id="ARBA00022755"/>
    </source>
</evidence>
<protein>
    <submittedName>
        <fullName evidence="10">Phosphoribosylformylglycinamidine synthase</fullName>
        <ecNumber evidence="10">6.3.5.3</ecNumber>
    </submittedName>
</protein>
<dbReference type="PANTHER" id="PTHR10099:SF1">
    <property type="entry name" value="PHOSPHORIBOSYLFORMYLGLYCINAMIDINE SYNTHASE"/>
    <property type="match status" value="1"/>
</dbReference>
<dbReference type="InterPro" id="IPR041609">
    <property type="entry name" value="PurL_linker"/>
</dbReference>